<dbReference type="RefSeq" id="XP_018018165.1">
    <property type="nucleotide sequence ID" value="XM_018162676.2"/>
</dbReference>
<dbReference type="Proteomes" id="UP000694843">
    <property type="component" value="Unplaced"/>
</dbReference>
<evidence type="ECO:0000313" key="12">
    <source>
        <dbReference type="RefSeq" id="XP_018018165.1"/>
    </source>
</evidence>
<evidence type="ECO:0000256" key="4">
    <source>
        <dbReference type="ARBA" id="ARBA00022692"/>
    </source>
</evidence>
<comment type="subcellular location">
    <subcellularLocation>
        <location evidence="1 9">Golgi apparatus membrane</location>
        <topology evidence="1 9">Single-pass type II membrane protein</topology>
    </subcellularLocation>
</comment>
<feature type="compositionally biased region" description="Polar residues" evidence="10">
    <location>
        <begin position="128"/>
        <end position="139"/>
    </location>
</feature>
<keyword evidence="9" id="KW-0119">Carbohydrate metabolism</keyword>
<dbReference type="AlphaFoldDB" id="A0A8B7NWR6"/>
<keyword evidence="5 9" id="KW-1133">Transmembrane helix</keyword>
<keyword evidence="3 9" id="KW-0808">Transferase</keyword>
<evidence type="ECO:0000256" key="9">
    <source>
        <dbReference type="RuleBase" id="RU364020"/>
    </source>
</evidence>
<dbReference type="PANTHER" id="PTHR12137:SF54">
    <property type="entry name" value="CARBOHYDRATE SULFOTRANSFERASE"/>
    <property type="match status" value="1"/>
</dbReference>
<evidence type="ECO:0000256" key="1">
    <source>
        <dbReference type="ARBA" id="ARBA00004323"/>
    </source>
</evidence>
<dbReference type="PANTHER" id="PTHR12137">
    <property type="entry name" value="CARBOHYDRATE SULFOTRANSFERASE"/>
    <property type="match status" value="1"/>
</dbReference>
<keyword evidence="7 9" id="KW-0472">Membrane</keyword>
<evidence type="ECO:0000256" key="2">
    <source>
        <dbReference type="ARBA" id="ARBA00006339"/>
    </source>
</evidence>
<gene>
    <name evidence="12" type="primary">LOC108674710</name>
</gene>
<dbReference type="GO" id="GO:0008146">
    <property type="term" value="F:sulfotransferase activity"/>
    <property type="evidence" value="ECO:0007669"/>
    <property type="project" value="InterPro"/>
</dbReference>
<dbReference type="GeneID" id="108674710"/>
<feature type="compositionally biased region" description="Basic and acidic residues" evidence="10">
    <location>
        <begin position="443"/>
        <end position="454"/>
    </location>
</feature>
<dbReference type="GO" id="GO:0000139">
    <property type="term" value="C:Golgi membrane"/>
    <property type="evidence" value="ECO:0007669"/>
    <property type="project" value="UniProtKB-SubCell"/>
</dbReference>
<evidence type="ECO:0000256" key="8">
    <source>
        <dbReference type="ARBA" id="ARBA00023180"/>
    </source>
</evidence>
<evidence type="ECO:0000256" key="6">
    <source>
        <dbReference type="ARBA" id="ARBA00023034"/>
    </source>
</evidence>
<evidence type="ECO:0000256" key="3">
    <source>
        <dbReference type="ARBA" id="ARBA00022679"/>
    </source>
</evidence>
<accession>A0A8B7NWR6</accession>
<keyword evidence="6 9" id="KW-0333">Golgi apparatus</keyword>
<name>A0A8B7NWR6_HYAAZ</name>
<evidence type="ECO:0000256" key="7">
    <source>
        <dbReference type="ARBA" id="ARBA00023136"/>
    </source>
</evidence>
<feature type="transmembrane region" description="Helical" evidence="9">
    <location>
        <begin position="15"/>
        <end position="33"/>
    </location>
</feature>
<feature type="region of interest" description="Disordered" evidence="10">
    <location>
        <begin position="442"/>
        <end position="467"/>
    </location>
</feature>
<keyword evidence="4 9" id="KW-0812">Transmembrane</keyword>
<dbReference type="OrthoDB" id="6352244at2759"/>
<keyword evidence="9" id="KW-0735">Signal-anchor</keyword>
<proteinExistence type="inferred from homology"/>
<feature type="compositionally biased region" description="Polar residues" evidence="10">
    <location>
        <begin position="455"/>
        <end position="466"/>
    </location>
</feature>
<sequence>MVFVLSSASLWALKLWRLALLMFLFLLSVYYSMNSMRMFQKELDTFSIVRGVELFKTKETSSAGQNLFNSTGKINSATNQDAFYQKFEEPFSQNSEPDKSVVLTGGLAPLSVPATRVDPSGDHKFGASSPSHDPSATLASPQQCFFSEGKINATDDASVKLHLREVARRRRHVQQFCKHGVSTRNSTLASDYNLFDAAHCVSYCKILKSGSSTMLTFMLRINGLDDKVDNNAELHGRAQAAFPAPPGQMSARAARGFLTVTIVRHPFRRLVSCYCDKVIINGLNTNFKDAIQHLRGRKTLDILRETLPNYYFESMDFEYNGKSKNKSLSQDRYSPEKILKDNNYRLIWSTPGKEKFMKSKGRVKAIHPLPDILTFPEFVVLVAVGILPCIGNPECLAKLDRHVLPQSNSCDFCSGKLDFIMKLESLDEDLLLLNNLLSRPKPRMSDTRMTDSDKFSSPTTQRSSTLKAVLKTVENSIKNEDSGSELSTQGPSKLNTGRSSTLHALYAIPNSTQIASAVAENFTFSKHSINNSFSEVSPRPRGTEIPFHEGSTTFAPEGSTTFAPEGINSHAKLRVNPSSDLCLSYDEYMHQLSGFEIDLIYNAYYHDFQYFGYVPL</sequence>
<dbReference type="KEGG" id="hazt:108674710"/>
<dbReference type="InterPro" id="IPR018011">
    <property type="entry name" value="Carb_sulfotrans_8-10"/>
</dbReference>
<dbReference type="InterPro" id="IPR005331">
    <property type="entry name" value="Sulfotransferase"/>
</dbReference>
<organism evidence="11 12">
    <name type="scientific">Hyalella azteca</name>
    <name type="common">Amphipod</name>
    <dbReference type="NCBI Taxonomy" id="294128"/>
    <lineage>
        <taxon>Eukaryota</taxon>
        <taxon>Metazoa</taxon>
        <taxon>Ecdysozoa</taxon>
        <taxon>Arthropoda</taxon>
        <taxon>Crustacea</taxon>
        <taxon>Multicrustacea</taxon>
        <taxon>Malacostraca</taxon>
        <taxon>Eumalacostraca</taxon>
        <taxon>Peracarida</taxon>
        <taxon>Amphipoda</taxon>
        <taxon>Senticaudata</taxon>
        <taxon>Talitrida</taxon>
        <taxon>Talitroidea</taxon>
        <taxon>Hyalellidae</taxon>
        <taxon>Hyalella</taxon>
    </lineage>
</organism>
<dbReference type="EC" id="2.8.2.-" evidence="9"/>
<dbReference type="GO" id="GO:0016051">
    <property type="term" value="P:carbohydrate biosynthetic process"/>
    <property type="evidence" value="ECO:0007669"/>
    <property type="project" value="InterPro"/>
</dbReference>
<evidence type="ECO:0000256" key="10">
    <source>
        <dbReference type="SAM" id="MobiDB-lite"/>
    </source>
</evidence>
<evidence type="ECO:0000313" key="11">
    <source>
        <dbReference type="Proteomes" id="UP000694843"/>
    </source>
</evidence>
<protein>
    <recommendedName>
        <fullName evidence="9">Carbohydrate sulfotransferase</fullName>
        <ecNumber evidence="9">2.8.2.-</ecNumber>
    </recommendedName>
</protein>
<evidence type="ECO:0000256" key="5">
    <source>
        <dbReference type="ARBA" id="ARBA00022989"/>
    </source>
</evidence>
<keyword evidence="8 9" id="KW-0325">Glycoprotein</keyword>
<comment type="similarity">
    <text evidence="2 9">Belongs to the sulfotransferase 2 family.</text>
</comment>
<reference evidence="12" key="1">
    <citation type="submission" date="2025-08" db="UniProtKB">
        <authorList>
            <consortium name="RefSeq"/>
        </authorList>
    </citation>
    <scope>IDENTIFICATION</scope>
    <source>
        <tissue evidence="12">Whole organism</tissue>
    </source>
</reference>
<keyword evidence="11" id="KW-1185">Reference proteome</keyword>
<feature type="region of interest" description="Disordered" evidence="10">
    <location>
        <begin position="117"/>
        <end position="139"/>
    </location>
</feature>
<dbReference type="Pfam" id="PF03567">
    <property type="entry name" value="Sulfotransfer_2"/>
    <property type="match status" value="1"/>
</dbReference>